<dbReference type="PROSITE" id="PS50878">
    <property type="entry name" value="RT_POL"/>
    <property type="match status" value="1"/>
</dbReference>
<dbReference type="InterPro" id="IPR026960">
    <property type="entry name" value="RVT-Znf"/>
</dbReference>
<name>F4NCL3_BETVV</name>
<feature type="domain" description="Reverse transcriptase" evidence="1">
    <location>
        <begin position="473"/>
        <end position="751"/>
    </location>
</feature>
<evidence type="ECO:0000313" key="2">
    <source>
        <dbReference type="EMBL" id="CCA66188.1"/>
    </source>
</evidence>
<dbReference type="CDD" id="cd06222">
    <property type="entry name" value="RNase_H_like"/>
    <property type="match status" value="1"/>
</dbReference>
<dbReference type="InterPro" id="IPR036397">
    <property type="entry name" value="RNaseH_sf"/>
</dbReference>
<dbReference type="InterPro" id="IPR002156">
    <property type="entry name" value="RNaseH_domain"/>
</dbReference>
<evidence type="ECO:0000259" key="1">
    <source>
        <dbReference type="PROSITE" id="PS50878"/>
    </source>
</evidence>
<dbReference type="InterPro" id="IPR043502">
    <property type="entry name" value="DNA/RNA_pol_sf"/>
</dbReference>
<proteinExistence type="predicted"/>
<protein>
    <recommendedName>
        <fullName evidence="1">Reverse transcriptase domain-containing protein</fullName>
    </recommendedName>
</protein>
<sequence>MIIISWNIRGLNARVKKSSLRKLISRHDPKFIFLQETKMESLNPKTIRSIWNSDDIDWLFIPSIGNSGGLLSMWKIDYFSLTSHKSENNWIALNGKIPSKNFQGVLVNVYNPCCRVSRSKVWTSISDYWAESQSPMLMVGDFNEVLDPSDRGSGISSQLGVLDFKNFIQQTHLMEISASDGWFTWFSGQAKSKLDRLLVNPEWVSLFPSLQVSILRRNLSDHCPLLVKSDELNWGPRPFRFQNCWLSHPGCLQIIKDVWASHTSGNLTDKLKETKKRLKIWNSSEFGHIDRNIEELEDRIHNLDLISNGRDLQLEELAERRSSQMELWVWLRRKEAFWAQNSRAKWIKEGDKNTKYFHTLASTRKKKNTIPALITNNGVVSDPAGIHHEAVSFFKSIFKEDFSSRPVFNGLQFRSLSCEQVSQLTEPFSHKEVDEAVESCDPQKAPGPDGYNFRFIKDSWDIIKLDVYNIVENFWNSGSLPKGSNVAFIALIAKREVPEGLNDFRPISMVGCIYKIIAKLLARRLQKVMDSLIGPYQSSFIAGRQILDGALIAGELIDTCRRKKVQLSILKLDFHKAFDSVAWSFLDWTLDKMGFPPRWRMWISSCITSAAASILINGSPTAPFKLHRGLRQGDPLSPFLFDLVVETLSLVIQKASHLGLWEGVEVTKNGEKITHLQYADDTIIFCPPNLDYLLNIKKTLILFQLASGLQVNFHKSSIMGIHVDEIWLQEAANALLCKVGRLPFTYLGLPIGGNISRLAHWDPIIKKIEGKLASWKGRMLSIAGRITLIKASISSLPLYYMSLFPAPRGVIEAINKLQRNFLWSGELRKSSLALVAWNQVVLPKESGGLNCGNLLNRNISLLFKWIWRLSHDPESLWQKVIKEKYGYSHTTTVHDLCIPKGSGPWRFICASILNHPSARSFVKTKLRKAVGNGVKTLFWLDTWLGDSPLKLRFPRLFTIVDNPMAYIASCGSWCGREWVWNFSWSRVFRPRDAEEWEELQGLLGSVCLSPSTDDRLIWTPHKSGAFSVKSCSKELTNTALKPQSKIRIWGRLWRGLIPPRIEVFSWVALLGKLNSRQKLATLNIIPPDDAVCIMCNGAPETSDHLLLHCPFASSIWLWWLGIWNVSWVFPKNLFEAFEQWYCHKKNPFFRKVWCSIFSIIIWTIWKERNARIFRGISCSSNKLQDLVIIRLMWWIKGWGEAFPYSIVEVLRHPQCLSWDYLKAAPAATAVSVDGMLWSPPNDGVMKWNVDASVNAGRSAIGGVLRNSQGIFVCVFSCPIPSIEINSAEIIAIYRAMQICYSFEFLKRAPLVLESDSANAVMWSNENEGGPWNLNFQLNFIRNARKAGLNISIVHKKRSSNAVADALAKQGLSRTDDFLAWL</sequence>
<dbReference type="SUPFAM" id="SSF56672">
    <property type="entry name" value="DNA/RNA polymerases"/>
    <property type="match status" value="1"/>
</dbReference>
<organism evidence="2">
    <name type="scientific">Beta vulgaris subsp. vulgaris</name>
    <name type="common">Beet</name>
    <dbReference type="NCBI Taxonomy" id="3555"/>
    <lineage>
        <taxon>Eukaryota</taxon>
        <taxon>Viridiplantae</taxon>
        <taxon>Streptophyta</taxon>
        <taxon>Embryophyta</taxon>
        <taxon>Tracheophyta</taxon>
        <taxon>Spermatophyta</taxon>
        <taxon>Magnoliopsida</taxon>
        <taxon>eudicotyledons</taxon>
        <taxon>Gunneridae</taxon>
        <taxon>Pentapetalae</taxon>
        <taxon>Caryophyllales</taxon>
        <taxon>Chenopodiaceae</taxon>
        <taxon>Betoideae</taxon>
        <taxon>Beta</taxon>
    </lineage>
</organism>
<dbReference type="SUPFAM" id="SSF53098">
    <property type="entry name" value="Ribonuclease H-like"/>
    <property type="match status" value="1"/>
</dbReference>
<dbReference type="PANTHER" id="PTHR33116:SF78">
    <property type="entry name" value="OS12G0587133 PROTEIN"/>
    <property type="match status" value="1"/>
</dbReference>
<dbReference type="SUPFAM" id="SSF56219">
    <property type="entry name" value="DNase I-like"/>
    <property type="match status" value="1"/>
</dbReference>
<dbReference type="Pfam" id="PF00078">
    <property type="entry name" value="RVT_1"/>
    <property type="match status" value="1"/>
</dbReference>
<dbReference type="InterPro" id="IPR012337">
    <property type="entry name" value="RNaseH-like_sf"/>
</dbReference>
<dbReference type="Pfam" id="PF13456">
    <property type="entry name" value="RVT_3"/>
    <property type="match status" value="1"/>
</dbReference>
<dbReference type="InterPro" id="IPR000477">
    <property type="entry name" value="RT_dom"/>
</dbReference>
<dbReference type="Pfam" id="PF03372">
    <property type="entry name" value="Exo_endo_phos"/>
    <property type="match status" value="1"/>
</dbReference>
<dbReference type="PANTHER" id="PTHR33116">
    <property type="entry name" value="REVERSE TRANSCRIPTASE ZINC-BINDING DOMAIN-CONTAINING PROTEIN-RELATED-RELATED"/>
    <property type="match status" value="1"/>
</dbReference>
<accession>F4NCL3</accession>
<dbReference type="EMBL" id="FR852861">
    <property type="protein sequence ID" value="CCA66188.1"/>
    <property type="molecule type" value="Genomic_DNA"/>
</dbReference>
<reference evidence="2" key="1">
    <citation type="journal article" date="2014" name="Plant J.">
        <title>Profiling of extensively diversified plant LINEs reveals distinct plant-specific subclades.</title>
        <authorList>
            <person name="Heitkam T."/>
            <person name="Holtgrawe D."/>
            <person name="Dohm J.C."/>
            <person name="Minoche A.E."/>
            <person name="Himmelbauer H."/>
            <person name="Weisshaar B."/>
            <person name="Schmidt T."/>
        </authorList>
    </citation>
    <scope>NUCLEOTIDE SEQUENCE</scope>
</reference>
<dbReference type="Gene3D" id="3.60.10.10">
    <property type="entry name" value="Endonuclease/exonuclease/phosphatase"/>
    <property type="match status" value="1"/>
</dbReference>
<dbReference type="InterPro" id="IPR044730">
    <property type="entry name" value="RNase_H-like_dom_plant"/>
</dbReference>
<dbReference type="GO" id="GO:0003676">
    <property type="term" value="F:nucleic acid binding"/>
    <property type="evidence" value="ECO:0007669"/>
    <property type="project" value="InterPro"/>
</dbReference>
<dbReference type="CDD" id="cd01650">
    <property type="entry name" value="RT_nLTR_like"/>
    <property type="match status" value="1"/>
</dbReference>
<dbReference type="InterPro" id="IPR005135">
    <property type="entry name" value="Endo/exonuclease/phosphatase"/>
</dbReference>
<dbReference type="InterPro" id="IPR036691">
    <property type="entry name" value="Endo/exonu/phosph_ase_sf"/>
</dbReference>
<dbReference type="Gene3D" id="3.30.420.10">
    <property type="entry name" value="Ribonuclease H-like superfamily/Ribonuclease H"/>
    <property type="match status" value="1"/>
</dbReference>
<dbReference type="GO" id="GO:0004523">
    <property type="term" value="F:RNA-DNA hybrid ribonuclease activity"/>
    <property type="evidence" value="ECO:0007669"/>
    <property type="project" value="InterPro"/>
</dbReference>
<dbReference type="Pfam" id="PF13966">
    <property type="entry name" value="zf-RVT"/>
    <property type="match status" value="1"/>
</dbReference>